<reference evidence="4" key="2">
    <citation type="submission" date="2016-10" db="EMBL/GenBank/DDBJ databases">
        <authorList>
            <person name="Varghese N."/>
            <person name="Submissions S."/>
        </authorList>
    </citation>
    <scope>NUCLEOTIDE SEQUENCE [LARGE SCALE GENOMIC DNA]</scope>
    <source>
        <strain evidence="4">CGMCC 1.12397</strain>
    </source>
</reference>
<dbReference type="InterPro" id="IPR055768">
    <property type="entry name" value="DUF7344"/>
</dbReference>
<proteinExistence type="predicted"/>
<sequence>MVSMTDNHFEVLANGHRRRILASLLEENPHSVFPVTTGEVSAERQRKVQIAFRHVHLPKLDAAEFIDWDPESDRIAEGTRFEDIEPLLRYLTDEYDDCFETSY</sequence>
<protein>
    <submittedName>
        <fullName evidence="2">ArsR family transcriptional regulator</fullName>
    </submittedName>
</protein>
<evidence type="ECO:0000259" key="1">
    <source>
        <dbReference type="Pfam" id="PF24035"/>
    </source>
</evidence>
<accession>A0A1H1EVJ9</accession>
<dbReference type="AlphaFoldDB" id="A0A1H1EVJ9"/>
<gene>
    <name evidence="2" type="ORF">DWB78_09300</name>
    <name evidence="3" type="ORF">SAMN05216278_3077</name>
</gene>
<dbReference type="EMBL" id="QQST01000001">
    <property type="protein sequence ID" value="RDI71901.1"/>
    <property type="molecule type" value="Genomic_DNA"/>
</dbReference>
<name>A0A1H1EVJ9_9EURY</name>
<dbReference type="Proteomes" id="UP000255421">
    <property type="component" value="Unassembled WGS sequence"/>
</dbReference>
<keyword evidence="5" id="KW-1185">Reference proteome</keyword>
<dbReference type="Pfam" id="PF24035">
    <property type="entry name" value="DUF7344"/>
    <property type="match status" value="1"/>
</dbReference>
<dbReference type="Proteomes" id="UP000199289">
    <property type="component" value="Unassembled WGS sequence"/>
</dbReference>
<feature type="domain" description="DUF7344" evidence="1">
    <location>
        <begin position="9"/>
        <end position="75"/>
    </location>
</feature>
<reference evidence="3" key="1">
    <citation type="submission" date="2016-10" db="EMBL/GenBank/DDBJ databases">
        <authorList>
            <person name="de Groot N.N."/>
        </authorList>
    </citation>
    <scope>NUCLEOTIDE SEQUENCE [LARGE SCALE GENOMIC DNA]</scope>
    <source>
        <strain evidence="3">CGMCC 1.12397</strain>
    </source>
</reference>
<reference evidence="2 5" key="3">
    <citation type="submission" date="2018-07" db="EMBL/GenBank/DDBJ databases">
        <title>Genome sequence of extremly halophilic archaeon Halopelagius longus strain BC12-B1.</title>
        <authorList>
            <person name="Zhang X."/>
        </authorList>
    </citation>
    <scope>NUCLEOTIDE SEQUENCE [LARGE SCALE GENOMIC DNA]</scope>
    <source>
        <strain evidence="2 5">BC12-B1</strain>
    </source>
</reference>
<evidence type="ECO:0000313" key="5">
    <source>
        <dbReference type="Proteomes" id="UP000255421"/>
    </source>
</evidence>
<organism evidence="3 4">
    <name type="scientific">Halopelagius longus</name>
    <dbReference type="NCBI Taxonomy" id="1236180"/>
    <lineage>
        <taxon>Archaea</taxon>
        <taxon>Methanobacteriati</taxon>
        <taxon>Methanobacteriota</taxon>
        <taxon>Stenosarchaea group</taxon>
        <taxon>Halobacteria</taxon>
        <taxon>Halobacteriales</taxon>
        <taxon>Haloferacaceae</taxon>
    </lineage>
</organism>
<evidence type="ECO:0000313" key="4">
    <source>
        <dbReference type="Proteomes" id="UP000199289"/>
    </source>
</evidence>
<evidence type="ECO:0000313" key="3">
    <source>
        <dbReference type="EMBL" id="SDQ92554.1"/>
    </source>
</evidence>
<dbReference type="EMBL" id="FNKQ01000003">
    <property type="protein sequence ID" value="SDQ92554.1"/>
    <property type="molecule type" value="Genomic_DNA"/>
</dbReference>
<evidence type="ECO:0000313" key="2">
    <source>
        <dbReference type="EMBL" id="RDI71901.1"/>
    </source>
</evidence>